<evidence type="ECO:0000256" key="6">
    <source>
        <dbReference type="ARBA" id="ARBA00022679"/>
    </source>
</evidence>
<evidence type="ECO:0000313" key="18">
    <source>
        <dbReference type="Proteomes" id="UP000294480"/>
    </source>
</evidence>
<protein>
    <recommendedName>
        <fullName evidence="15">Riboflavin biosynthesis protein</fullName>
    </recommendedName>
    <domain>
        <recommendedName>
            <fullName evidence="15">Riboflavin kinase</fullName>
            <ecNumber evidence="15">2.7.1.26</ecNumber>
        </recommendedName>
        <alternativeName>
            <fullName evidence="15">Flavokinase</fullName>
        </alternativeName>
    </domain>
    <domain>
        <recommendedName>
            <fullName evidence="15">FMN adenylyltransferase</fullName>
            <ecNumber evidence="15">2.7.7.2</ecNumber>
        </recommendedName>
        <alternativeName>
            <fullName evidence="15">FAD pyrophosphorylase</fullName>
        </alternativeName>
        <alternativeName>
            <fullName evidence="15">FAD synthase</fullName>
        </alternativeName>
    </domain>
</protein>
<organism evidence="17 18">
    <name type="scientific">Hydromonas duriensis</name>
    <dbReference type="NCBI Taxonomy" id="1527608"/>
    <lineage>
        <taxon>Bacteria</taxon>
        <taxon>Pseudomonadati</taxon>
        <taxon>Pseudomonadota</taxon>
        <taxon>Betaproteobacteria</taxon>
        <taxon>Burkholderiales</taxon>
        <taxon>Burkholderiaceae</taxon>
        <taxon>Hydromonas</taxon>
    </lineage>
</organism>
<dbReference type="OrthoDB" id="9803667at2"/>
<keyword evidence="5 15" id="KW-0288">FMN</keyword>
<evidence type="ECO:0000256" key="13">
    <source>
        <dbReference type="ARBA" id="ARBA00047880"/>
    </source>
</evidence>
<evidence type="ECO:0000256" key="5">
    <source>
        <dbReference type="ARBA" id="ARBA00022643"/>
    </source>
</evidence>
<keyword evidence="10 15" id="KW-0274">FAD</keyword>
<keyword evidence="8 15" id="KW-0547">Nucleotide-binding</keyword>
<keyword evidence="11 15" id="KW-0067">ATP-binding</keyword>
<name>A0A4R6Y8Q2_9BURK</name>
<dbReference type="GO" id="GO:0005524">
    <property type="term" value="F:ATP binding"/>
    <property type="evidence" value="ECO:0007669"/>
    <property type="project" value="UniProtKB-UniRule"/>
</dbReference>
<evidence type="ECO:0000256" key="8">
    <source>
        <dbReference type="ARBA" id="ARBA00022741"/>
    </source>
</evidence>
<dbReference type="FunFam" id="3.40.50.620:FF:000021">
    <property type="entry name" value="Riboflavin biosynthesis protein"/>
    <property type="match status" value="1"/>
</dbReference>
<dbReference type="InterPro" id="IPR014729">
    <property type="entry name" value="Rossmann-like_a/b/a_fold"/>
</dbReference>
<evidence type="ECO:0000256" key="9">
    <source>
        <dbReference type="ARBA" id="ARBA00022777"/>
    </source>
</evidence>
<keyword evidence="18" id="KW-1185">Reference proteome</keyword>
<keyword evidence="4 15" id="KW-0285">Flavoprotein</keyword>
<keyword evidence="7 15" id="KW-0548">Nucleotidyltransferase</keyword>
<evidence type="ECO:0000256" key="4">
    <source>
        <dbReference type="ARBA" id="ARBA00022630"/>
    </source>
</evidence>
<comment type="caution">
    <text evidence="17">The sequence shown here is derived from an EMBL/GenBank/DDBJ whole genome shotgun (WGS) entry which is preliminary data.</text>
</comment>
<dbReference type="Pfam" id="PF01687">
    <property type="entry name" value="Flavokinase"/>
    <property type="match status" value="1"/>
</dbReference>
<reference evidence="17 18" key="1">
    <citation type="submission" date="2019-03" db="EMBL/GenBank/DDBJ databases">
        <title>Genomic Encyclopedia of Type Strains, Phase IV (KMG-IV): sequencing the most valuable type-strain genomes for metagenomic binning, comparative biology and taxonomic classification.</title>
        <authorList>
            <person name="Goeker M."/>
        </authorList>
    </citation>
    <scope>NUCLEOTIDE SEQUENCE [LARGE SCALE GENOMIC DNA]</scope>
    <source>
        <strain evidence="17 18">DSM 102852</strain>
    </source>
</reference>
<evidence type="ECO:0000259" key="16">
    <source>
        <dbReference type="SMART" id="SM00904"/>
    </source>
</evidence>
<dbReference type="UniPathway" id="UPA00276">
    <property type="reaction ID" value="UER00406"/>
</dbReference>
<dbReference type="InterPro" id="IPR023468">
    <property type="entry name" value="Riboflavin_kinase"/>
</dbReference>
<dbReference type="AlphaFoldDB" id="A0A4R6Y8Q2"/>
<evidence type="ECO:0000256" key="14">
    <source>
        <dbReference type="ARBA" id="ARBA00049494"/>
    </source>
</evidence>
<feature type="domain" description="Riboflavin kinase" evidence="16">
    <location>
        <begin position="208"/>
        <end position="331"/>
    </location>
</feature>
<dbReference type="Proteomes" id="UP000294480">
    <property type="component" value="Unassembled WGS sequence"/>
</dbReference>
<comment type="catalytic activity">
    <reaction evidence="14 15">
        <text>FMN + ATP + H(+) = FAD + diphosphate</text>
        <dbReference type="Rhea" id="RHEA:17237"/>
        <dbReference type="ChEBI" id="CHEBI:15378"/>
        <dbReference type="ChEBI" id="CHEBI:30616"/>
        <dbReference type="ChEBI" id="CHEBI:33019"/>
        <dbReference type="ChEBI" id="CHEBI:57692"/>
        <dbReference type="ChEBI" id="CHEBI:58210"/>
        <dbReference type="EC" id="2.7.7.2"/>
    </reaction>
</comment>
<dbReference type="GO" id="GO:0009231">
    <property type="term" value="P:riboflavin biosynthetic process"/>
    <property type="evidence" value="ECO:0007669"/>
    <property type="project" value="InterPro"/>
</dbReference>
<dbReference type="Gene3D" id="3.40.50.620">
    <property type="entry name" value="HUPs"/>
    <property type="match status" value="1"/>
</dbReference>
<dbReference type="GO" id="GO:0003919">
    <property type="term" value="F:FMN adenylyltransferase activity"/>
    <property type="evidence" value="ECO:0007669"/>
    <property type="project" value="UniProtKB-UniRule"/>
</dbReference>
<evidence type="ECO:0000256" key="11">
    <source>
        <dbReference type="ARBA" id="ARBA00022840"/>
    </source>
</evidence>
<dbReference type="InterPro" id="IPR015864">
    <property type="entry name" value="FAD_synthase"/>
</dbReference>
<dbReference type="EMBL" id="SNZE01000007">
    <property type="protein sequence ID" value="TDR31792.1"/>
    <property type="molecule type" value="Genomic_DNA"/>
</dbReference>
<keyword evidence="9 15" id="KW-0418">Kinase</keyword>
<evidence type="ECO:0000256" key="15">
    <source>
        <dbReference type="PIRNR" id="PIRNR004491"/>
    </source>
</evidence>
<evidence type="ECO:0000256" key="3">
    <source>
        <dbReference type="ARBA" id="ARBA00005201"/>
    </source>
</evidence>
<dbReference type="EC" id="2.7.1.26" evidence="15"/>
<evidence type="ECO:0000256" key="7">
    <source>
        <dbReference type="ARBA" id="ARBA00022695"/>
    </source>
</evidence>
<evidence type="ECO:0000256" key="10">
    <source>
        <dbReference type="ARBA" id="ARBA00022827"/>
    </source>
</evidence>
<dbReference type="SMART" id="SM00904">
    <property type="entry name" value="Flavokinase"/>
    <property type="match status" value="1"/>
</dbReference>
<evidence type="ECO:0000256" key="12">
    <source>
        <dbReference type="ARBA" id="ARBA00023268"/>
    </source>
</evidence>
<keyword evidence="12" id="KW-0511">Multifunctional enzyme</keyword>
<dbReference type="NCBIfam" id="NF004163">
    <property type="entry name" value="PRK05627.1-6"/>
    <property type="match status" value="1"/>
</dbReference>
<dbReference type="GO" id="GO:0008531">
    <property type="term" value="F:riboflavin kinase activity"/>
    <property type="evidence" value="ECO:0007669"/>
    <property type="project" value="UniProtKB-UniRule"/>
</dbReference>
<evidence type="ECO:0000256" key="1">
    <source>
        <dbReference type="ARBA" id="ARBA00002121"/>
    </source>
</evidence>
<dbReference type="NCBIfam" id="NF004159">
    <property type="entry name" value="PRK05627.1-2"/>
    <property type="match status" value="1"/>
</dbReference>
<evidence type="ECO:0000256" key="2">
    <source>
        <dbReference type="ARBA" id="ARBA00004726"/>
    </source>
</evidence>
<dbReference type="InterPro" id="IPR015865">
    <property type="entry name" value="Riboflavin_kinase_bac/euk"/>
</dbReference>
<proteinExistence type="inferred from homology"/>
<comment type="function">
    <text evidence="1">Catalyzes the phosphorylation of riboflavin to FMN followed by the adenylation of FMN to FAD.</text>
</comment>
<dbReference type="InterPro" id="IPR002606">
    <property type="entry name" value="Riboflavin_kinase_bac"/>
</dbReference>
<evidence type="ECO:0000313" key="17">
    <source>
        <dbReference type="EMBL" id="TDR31792.1"/>
    </source>
</evidence>
<dbReference type="GO" id="GO:0009398">
    <property type="term" value="P:FMN biosynthetic process"/>
    <property type="evidence" value="ECO:0007669"/>
    <property type="project" value="UniProtKB-UniRule"/>
</dbReference>
<comment type="pathway">
    <text evidence="3 15">Cofactor biosynthesis; FMN biosynthesis; FMN from riboflavin (ATP route): step 1/1.</text>
</comment>
<comment type="similarity">
    <text evidence="15">Belongs to the ribF family.</text>
</comment>
<gene>
    <name evidence="17" type="ORF">DFR44_1078</name>
</gene>
<dbReference type="Gene3D" id="2.40.30.30">
    <property type="entry name" value="Riboflavin kinase-like"/>
    <property type="match status" value="1"/>
</dbReference>
<dbReference type="PANTHER" id="PTHR22749:SF6">
    <property type="entry name" value="RIBOFLAVIN KINASE"/>
    <property type="match status" value="1"/>
</dbReference>
<dbReference type="NCBIfam" id="TIGR00083">
    <property type="entry name" value="ribF"/>
    <property type="match status" value="1"/>
</dbReference>
<sequence length="332" mass="36618">MACLPSTYERSKHFSSCKKLMHIQHLICHPAHTQSQASRAVTIGNFDGVHRGHAAIFDALTKHASAHQMVPTVVTFDPNPKTFFAAQRGQPVPTRISPLRNKLELFKQHGIADVVILPFNQQLANMDAHDFVNHILVKALNTQHLLIGDDFRFGAARKGDFALLQKLSSTYGYTLASQHAFTQASERISSTAVRQAIAAGDMALAKILLGHDYVLSGHIIYGQQLGRTIGVPTINLKMPDNLAAQGIFAVTVELSGQTHQGVASIGTRPSVKTNGQCWCEVHLFDFNENVYGQIAKVTLHHKIRDEEKFNGMDALMNAINHDIQLARAFFNN</sequence>
<dbReference type="UniPathway" id="UPA00277">
    <property type="reaction ID" value="UER00407"/>
</dbReference>
<dbReference type="GO" id="GO:0006747">
    <property type="term" value="P:FAD biosynthetic process"/>
    <property type="evidence" value="ECO:0007669"/>
    <property type="project" value="UniProtKB-UniRule"/>
</dbReference>
<accession>A0A4R6Y8Q2</accession>
<dbReference type="SUPFAM" id="SSF52374">
    <property type="entry name" value="Nucleotidylyl transferase"/>
    <property type="match status" value="1"/>
</dbReference>
<dbReference type="CDD" id="cd02064">
    <property type="entry name" value="FAD_synthetase_N"/>
    <property type="match status" value="1"/>
</dbReference>
<dbReference type="PANTHER" id="PTHR22749">
    <property type="entry name" value="RIBOFLAVIN KINASE/FMN ADENYLYLTRANSFERASE"/>
    <property type="match status" value="1"/>
</dbReference>
<comment type="catalytic activity">
    <reaction evidence="13 15">
        <text>riboflavin + ATP = FMN + ADP + H(+)</text>
        <dbReference type="Rhea" id="RHEA:14357"/>
        <dbReference type="ChEBI" id="CHEBI:15378"/>
        <dbReference type="ChEBI" id="CHEBI:30616"/>
        <dbReference type="ChEBI" id="CHEBI:57986"/>
        <dbReference type="ChEBI" id="CHEBI:58210"/>
        <dbReference type="ChEBI" id="CHEBI:456216"/>
        <dbReference type="EC" id="2.7.1.26"/>
    </reaction>
</comment>
<dbReference type="PIRSF" id="PIRSF004491">
    <property type="entry name" value="FAD_Synth"/>
    <property type="match status" value="1"/>
</dbReference>
<dbReference type="Pfam" id="PF06574">
    <property type="entry name" value="FAD_syn"/>
    <property type="match status" value="1"/>
</dbReference>
<comment type="pathway">
    <text evidence="2 15">Cofactor biosynthesis; FAD biosynthesis; FAD from FMN: step 1/1.</text>
</comment>
<dbReference type="EC" id="2.7.7.2" evidence="15"/>
<dbReference type="SUPFAM" id="SSF82114">
    <property type="entry name" value="Riboflavin kinase-like"/>
    <property type="match status" value="1"/>
</dbReference>
<dbReference type="InterPro" id="IPR023465">
    <property type="entry name" value="Riboflavin_kinase_dom_sf"/>
</dbReference>
<keyword evidence="6 15" id="KW-0808">Transferase</keyword>